<dbReference type="OrthoDB" id="5803771at2759"/>
<dbReference type="CDD" id="cd00167">
    <property type="entry name" value="SANT"/>
    <property type="match status" value="1"/>
</dbReference>
<dbReference type="GO" id="GO:0005667">
    <property type="term" value="C:transcription regulator complex"/>
    <property type="evidence" value="ECO:0007669"/>
    <property type="project" value="TreeGrafter"/>
</dbReference>
<evidence type="ECO:0000256" key="1">
    <source>
        <dbReference type="SAM" id="MobiDB-lite"/>
    </source>
</evidence>
<proteinExistence type="predicted"/>
<sequence length="253" mass="29806">MTKCPFNFKEDKLLIHYVRQYPALYDPKNADYKNQDIRDDLWDTIAENIDKKVSDCKKRWRSIRDTFFRAQRQYNRQVDTGRRLKRPKWSLLEHLTFLNNFGSEKRFGNTSPNDSNLSASFTRHIIKHSAVKRLPPELRSDESASSTLRNRPQEHLELHTEPAVKRKKSNDEYDSVLTFFRSMALMVKDLEPEMIAEAKSKVFAVVMQLEQRALQNKEKGCFVKLESDYTSTIEDECITKEEAQIIIPDIQQQ</sequence>
<feature type="region of interest" description="Disordered" evidence="1">
    <location>
        <begin position="136"/>
        <end position="167"/>
    </location>
</feature>
<dbReference type="InterPro" id="IPR039353">
    <property type="entry name" value="TF_Adf1"/>
</dbReference>
<evidence type="ECO:0000313" key="5">
    <source>
        <dbReference type="Proteomes" id="UP000051574"/>
    </source>
</evidence>
<gene>
    <name evidence="4" type="ORF">AMK59_5669</name>
</gene>
<reference evidence="4 5" key="1">
    <citation type="submission" date="2015-09" db="EMBL/GenBank/DDBJ databases">
        <title>Draft genome of the scarab beetle Oryctes borbonicus.</title>
        <authorList>
            <person name="Meyer J.M."/>
            <person name="Markov G.V."/>
            <person name="Baskaran P."/>
            <person name="Herrmann M."/>
            <person name="Sommer R.J."/>
            <person name="Roedelsperger C."/>
        </authorList>
    </citation>
    <scope>NUCLEOTIDE SEQUENCE [LARGE SCALE GENOMIC DNA]</scope>
    <source>
        <strain evidence="4">OB123</strain>
        <tissue evidence="4">Whole animal</tissue>
    </source>
</reference>
<accession>A0A0T6B1Z9</accession>
<organism evidence="4 5">
    <name type="scientific">Oryctes borbonicus</name>
    <dbReference type="NCBI Taxonomy" id="1629725"/>
    <lineage>
        <taxon>Eukaryota</taxon>
        <taxon>Metazoa</taxon>
        <taxon>Ecdysozoa</taxon>
        <taxon>Arthropoda</taxon>
        <taxon>Hexapoda</taxon>
        <taxon>Insecta</taxon>
        <taxon>Pterygota</taxon>
        <taxon>Neoptera</taxon>
        <taxon>Endopterygota</taxon>
        <taxon>Coleoptera</taxon>
        <taxon>Polyphaga</taxon>
        <taxon>Scarabaeiformia</taxon>
        <taxon>Scarabaeidae</taxon>
        <taxon>Dynastinae</taxon>
        <taxon>Oryctes</taxon>
    </lineage>
</organism>
<feature type="domain" description="Myb-like" evidence="2">
    <location>
        <begin position="1"/>
        <end position="64"/>
    </location>
</feature>
<dbReference type="PROSITE" id="PS50090">
    <property type="entry name" value="MYB_LIKE"/>
    <property type="match status" value="1"/>
</dbReference>
<feature type="compositionally biased region" description="Basic and acidic residues" evidence="1">
    <location>
        <begin position="151"/>
        <end position="164"/>
    </location>
</feature>
<dbReference type="GO" id="GO:0006357">
    <property type="term" value="P:regulation of transcription by RNA polymerase II"/>
    <property type="evidence" value="ECO:0007669"/>
    <property type="project" value="TreeGrafter"/>
</dbReference>
<comment type="caution">
    <text evidence="4">The sequence shown here is derived from an EMBL/GenBank/DDBJ whole genome shotgun (WGS) entry which is preliminary data.</text>
</comment>
<name>A0A0T6B1Z9_9SCAR</name>
<evidence type="ECO:0000313" key="4">
    <source>
        <dbReference type="EMBL" id="KRT81236.1"/>
    </source>
</evidence>
<dbReference type="SMART" id="SM00717">
    <property type="entry name" value="SANT"/>
    <property type="match status" value="1"/>
</dbReference>
<dbReference type="Gene3D" id="1.10.10.60">
    <property type="entry name" value="Homeodomain-like"/>
    <property type="match status" value="1"/>
</dbReference>
<dbReference type="GO" id="GO:0005634">
    <property type="term" value="C:nucleus"/>
    <property type="evidence" value="ECO:0007669"/>
    <property type="project" value="TreeGrafter"/>
</dbReference>
<dbReference type="Proteomes" id="UP000051574">
    <property type="component" value="Unassembled WGS sequence"/>
</dbReference>
<evidence type="ECO:0000259" key="2">
    <source>
        <dbReference type="PROSITE" id="PS50090"/>
    </source>
</evidence>
<dbReference type="PANTHER" id="PTHR12243:SF67">
    <property type="entry name" value="COREPRESSOR OF PANGOLIN, ISOFORM A-RELATED"/>
    <property type="match status" value="1"/>
</dbReference>
<dbReference type="AlphaFoldDB" id="A0A0T6B1Z9"/>
<dbReference type="InterPro" id="IPR006578">
    <property type="entry name" value="MADF-dom"/>
</dbReference>
<dbReference type="InterPro" id="IPR001005">
    <property type="entry name" value="SANT/Myb"/>
</dbReference>
<dbReference type="SMART" id="SM00595">
    <property type="entry name" value="MADF"/>
    <property type="match status" value="1"/>
</dbReference>
<evidence type="ECO:0000259" key="3">
    <source>
        <dbReference type="PROSITE" id="PS51029"/>
    </source>
</evidence>
<dbReference type="PANTHER" id="PTHR12243">
    <property type="entry name" value="MADF DOMAIN TRANSCRIPTION FACTOR"/>
    <property type="match status" value="1"/>
</dbReference>
<protein>
    <submittedName>
        <fullName evidence="4">Myb/SANT-like transcription factor</fullName>
    </submittedName>
</protein>
<keyword evidence="5" id="KW-1185">Reference proteome</keyword>
<feature type="domain" description="MADF" evidence="3">
    <location>
        <begin position="13"/>
        <end position="103"/>
    </location>
</feature>
<dbReference type="PROSITE" id="PS51029">
    <property type="entry name" value="MADF"/>
    <property type="match status" value="1"/>
</dbReference>
<dbReference type="Pfam" id="PF10545">
    <property type="entry name" value="MADF_DNA_bdg"/>
    <property type="match status" value="1"/>
</dbReference>
<dbReference type="EMBL" id="LJIG01016226">
    <property type="protein sequence ID" value="KRT81236.1"/>
    <property type="molecule type" value="Genomic_DNA"/>
</dbReference>